<proteinExistence type="predicted"/>
<reference evidence="2" key="1">
    <citation type="journal article" date="2017" name="Nat. Microbiol.">
        <title>Global analysis of biosynthetic gene clusters reveals vast potential of secondary metabolite production in Penicillium species.</title>
        <authorList>
            <person name="Nielsen J.C."/>
            <person name="Grijseels S."/>
            <person name="Prigent S."/>
            <person name="Ji B."/>
            <person name="Dainat J."/>
            <person name="Nielsen K.F."/>
            <person name="Frisvad J.C."/>
            <person name="Workman M."/>
            <person name="Nielsen J."/>
        </authorList>
    </citation>
    <scope>NUCLEOTIDE SEQUENCE [LARGE SCALE GENOMIC DNA]</scope>
    <source>
        <strain evidence="2">IBT 4502</strain>
    </source>
</reference>
<dbReference type="OrthoDB" id="2421200at2759"/>
<keyword evidence="2" id="KW-1185">Reference proteome</keyword>
<sequence length="162" mass="17632">MVTYQREKALAPVAAAVTKPESTVQKLIATVVNCTVDSNLAFDRAIPALAVLYAFWTFAGSSSLSVTGQAMSRLHSLDNDHLRKHRANMEGLPLHLMSGHHSMIENFPLFAASDQQILNILGLHVLLKAFVFYPSYVVGFAPTRSPSHVLSILLLSGVSGCW</sequence>
<dbReference type="Proteomes" id="UP000191408">
    <property type="component" value="Unassembled WGS sequence"/>
</dbReference>
<evidence type="ECO:0000313" key="2">
    <source>
        <dbReference type="Proteomes" id="UP000191408"/>
    </source>
</evidence>
<gene>
    <name evidence="1" type="ORF">PENPOL_c005G02302</name>
</gene>
<accession>A0A1V6NNP0</accession>
<dbReference type="AlphaFoldDB" id="A0A1V6NNP0"/>
<name>A0A1V6NNP0_PENPO</name>
<protein>
    <submittedName>
        <fullName evidence="1">Uncharacterized protein</fullName>
    </submittedName>
</protein>
<dbReference type="EMBL" id="MDYM01000005">
    <property type="protein sequence ID" value="OQD66152.1"/>
    <property type="molecule type" value="Genomic_DNA"/>
</dbReference>
<comment type="caution">
    <text evidence="1">The sequence shown here is derived from an EMBL/GenBank/DDBJ whole genome shotgun (WGS) entry which is preliminary data.</text>
</comment>
<evidence type="ECO:0000313" key="1">
    <source>
        <dbReference type="EMBL" id="OQD66152.1"/>
    </source>
</evidence>
<organism evidence="1 2">
    <name type="scientific">Penicillium polonicum</name>
    <dbReference type="NCBI Taxonomy" id="60169"/>
    <lineage>
        <taxon>Eukaryota</taxon>
        <taxon>Fungi</taxon>
        <taxon>Dikarya</taxon>
        <taxon>Ascomycota</taxon>
        <taxon>Pezizomycotina</taxon>
        <taxon>Eurotiomycetes</taxon>
        <taxon>Eurotiomycetidae</taxon>
        <taxon>Eurotiales</taxon>
        <taxon>Aspergillaceae</taxon>
        <taxon>Penicillium</taxon>
    </lineage>
</organism>